<organism evidence="2 3">
    <name type="scientific">Sphaerisporangium album</name>
    <dbReference type="NCBI Taxonomy" id="509200"/>
    <lineage>
        <taxon>Bacteria</taxon>
        <taxon>Bacillati</taxon>
        <taxon>Actinomycetota</taxon>
        <taxon>Actinomycetes</taxon>
        <taxon>Streptosporangiales</taxon>
        <taxon>Streptosporangiaceae</taxon>
        <taxon>Sphaerisporangium</taxon>
    </lineage>
</organism>
<sequence length="302" mass="32376">MRAPSRWRAFGGCVSRTPSKADPADAGGGADAAEVVEKVDLAYPGNPAKAGKSAEPNDWSGSVRRLCVAVDADGPAELAGPEHLYGLVADASRRAGVDRLYLARRPGGSLPGRHRSSGGLLFVLPPGVDEARVVAGLLSELRLALGRPGGRDTLSRDRRDPGDVRGGRPAGHRDRIRMRVAFHQGPTRVVDGGFAGKAVDAVCLLRDSEVLKDALRHNPEADLAVIISAQLFEDVIEHEHRDLRRRAFRRLTTHAPGPLSEAWISVPDVFDGNRRSFRHGRVLGAPAPPPARPVPVVSIDEY</sequence>
<evidence type="ECO:0000256" key="1">
    <source>
        <dbReference type="SAM" id="MobiDB-lite"/>
    </source>
</evidence>
<comment type="caution">
    <text evidence="2">The sequence shown here is derived from an EMBL/GenBank/DDBJ whole genome shotgun (WGS) entry which is preliminary data.</text>
</comment>
<protein>
    <submittedName>
        <fullName evidence="2">Uncharacterized protein</fullName>
    </submittedName>
</protein>
<feature type="region of interest" description="Disordered" evidence="1">
    <location>
        <begin position="1"/>
        <end position="31"/>
    </location>
</feature>
<proteinExistence type="predicted"/>
<reference evidence="2 3" key="1">
    <citation type="submission" date="2018-06" db="EMBL/GenBank/DDBJ databases">
        <title>Sphaerisporangium craniellae sp. nov., isolated from a marine sponge in the South China Sea.</title>
        <authorList>
            <person name="Li L."/>
        </authorList>
    </citation>
    <scope>NUCLEOTIDE SEQUENCE [LARGE SCALE GENOMIC DNA]</scope>
    <source>
        <strain evidence="2 3">CCTCC AA 208026</strain>
    </source>
</reference>
<evidence type="ECO:0000313" key="3">
    <source>
        <dbReference type="Proteomes" id="UP000253094"/>
    </source>
</evidence>
<keyword evidence="3" id="KW-1185">Reference proteome</keyword>
<name>A0A367FG81_9ACTN</name>
<accession>A0A367FG81</accession>
<feature type="region of interest" description="Disordered" evidence="1">
    <location>
        <begin position="149"/>
        <end position="171"/>
    </location>
</feature>
<dbReference type="Proteomes" id="UP000253094">
    <property type="component" value="Unassembled WGS sequence"/>
</dbReference>
<feature type="compositionally biased region" description="Basic and acidic residues" evidence="1">
    <location>
        <begin position="149"/>
        <end position="166"/>
    </location>
</feature>
<dbReference type="OrthoDB" id="4553959at2"/>
<dbReference type="RefSeq" id="WP_114030367.1">
    <property type="nucleotide sequence ID" value="NZ_QOIL01000011.1"/>
</dbReference>
<evidence type="ECO:0000313" key="2">
    <source>
        <dbReference type="EMBL" id="RCG29331.1"/>
    </source>
</evidence>
<dbReference type="EMBL" id="QOIL01000011">
    <property type="protein sequence ID" value="RCG29331.1"/>
    <property type="molecule type" value="Genomic_DNA"/>
</dbReference>
<dbReference type="AlphaFoldDB" id="A0A367FG81"/>
<gene>
    <name evidence="2" type="ORF">DQ384_19885</name>
</gene>